<gene>
    <name evidence="3" type="ORF">Strain138_000918</name>
    <name evidence="4" type="ORF">Strain318_000918</name>
</gene>
<keyword evidence="1" id="KW-0472">Membrane</keyword>
<feature type="transmembrane region" description="Helical" evidence="1">
    <location>
        <begin position="90"/>
        <end position="107"/>
    </location>
</feature>
<keyword evidence="5" id="KW-1185">Reference proteome</keyword>
<dbReference type="Proteomes" id="UP001229955">
    <property type="component" value="Chromosome"/>
</dbReference>
<sequence>MSFLPTPLHPAVVHFPIVFAVLAPIFAIGALIAIRRGSRPLVAWGMTTVLVAGLAGSSWLALETGEQQEDRVEAVVPEPAFEAHEESAEAFLAASIALLAITLVGFAPRGVGTAGRALTVVGAVVLMGMGYRVGHSGGALVYEHNAGAAYAAPGGDVSVVRPSRPR</sequence>
<evidence type="ECO:0000313" key="5">
    <source>
        <dbReference type="Proteomes" id="UP001229955"/>
    </source>
</evidence>
<reference evidence="3" key="1">
    <citation type="submission" date="2023-07" db="EMBL/GenBank/DDBJ databases">
        <authorList>
            <person name="Haufschild T."/>
            <person name="Kallscheuer N."/>
            <person name="Hammer J."/>
            <person name="Kohn T."/>
            <person name="Kabuu M."/>
            <person name="Jogler M."/>
            <person name="Wohfarth N."/>
            <person name="Heuer A."/>
            <person name="Rohde M."/>
            <person name="van Teeseling M.C.F."/>
            <person name="Jogler C."/>
        </authorList>
    </citation>
    <scope>NUCLEOTIDE SEQUENCE</scope>
    <source>
        <strain evidence="3">Strain 138</strain>
        <strain evidence="4">Strain 318</strain>
    </source>
</reference>
<evidence type="ECO:0000313" key="3">
    <source>
        <dbReference type="EMBL" id="WKW11661.1"/>
    </source>
</evidence>
<name>A0AA49JTI4_9BACT</name>
<accession>A0AA49JTI4</accession>
<proteinExistence type="predicted"/>
<dbReference type="RefSeq" id="WP_367887359.1">
    <property type="nucleotide sequence ID" value="NZ_CP130612.1"/>
</dbReference>
<feature type="domain" description="DUF2231" evidence="2">
    <location>
        <begin position="6"/>
        <end position="148"/>
    </location>
</feature>
<organism evidence="3">
    <name type="scientific">Pseudogemmatithrix spongiicola</name>
    <dbReference type="NCBI Taxonomy" id="3062599"/>
    <lineage>
        <taxon>Bacteria</taxon>
        <taxon>Pseudomonadati</taxon>
        <taxon>Gemmatimonadota</taxon>
        <taxon>Gemmatimonadia</taxon>
        <taxon>Gemmatimonadales</taxon>
        <taxon>Gemmatimonadaceae</taxon>
        <taxon>Pseudogemmatithrix</taxon>
    </lineage>
</organism>
<dbReference type="KEGG" id="pspc:Strain318_000918"/>
<feature type="transmembrane region" description="Helical" evidence="1">
    <location>
        <begin position="41"/>
        <end position="62"/>
    </location>
</feature>
<evidence type="ECO:0000259" key="2">
    <source>
        <dbReference type="Pfam" id="PF09990"/>
    </source>
</evidence>
<protein>
    <recommendedName>
        <fullName evidence="2">DUF2231 domain-containing protein</fullName>
    </recommendedName>
</protein>
<dbReference type="Pfam" id="PF09990">
    <property type="entry name" value="DUF2231"/>
    <property type="match status" value="1"/>
</dbReference>
<feature type="transmembrane region" description="Helical" evidence="1">
    <location>
        <begin position="114"/>
        <end position="133"/>
    </location>
</feature>
<dbReference type="InterPro" id="IPR019251">
    <property type="entry name" value="DUF2231_TM"/>
</dbReference>
<feature type="transmembrane region" description="Helical" evidence="1">
    <location>
        <begin position="12"/>
        <end position="34"/>
    </location>
</feature>
<evidence type="ECO:0000256" key="1">
    <source>
        <dbReference type="SAM" id="Phobius"/>
    </source>
</evidence>
<dbReference type="AlphaFoldDB" id="A0AA49JTI4"/>
<evidence type="ECO:0000313" key="4">
    <source>
        <dbReference type="EMBL" id="WKW14571.1"/>
    </source>
</evidence>
<keyword evidence="1" id="KW-1133">Transmembrane helix</keyword>
<accession>A0AA49JZ18</accession>
<dbReference type="EMBL" id="CP130612">
    <property type="protein sequence ID" value="WKW11661.1"/>
    <property type="molecule type" value="Genomic_DNA"/>
</dbReference>
<dbReference type="EMBL" id="CP130613">
    <property type="protein sequence ID" value="WKW14571.1"/>
    <property type="molecule type" value="Genomic_DNA"/>
</dbReference>
<keyword evidence="1" id="KW-0812">Transmembrane</keyword>